<reference evidence="1" key="1">
    <citation type="submission" date="2020-08" db="EMBL/GenBank/DDBJ databases">
        <title>Multicomponent nature underlies the extraordinary mechanical properties of spider dragline silk.</title>
        <authorList>
            <person name="Kono N."/>
            <person name="Nakamura H."/>
            <person name="Mori M."/>
            <person name="Yoshida Y."/>
            <person name="Ohtoshi R."/>
            <person name="Malay A.D."/>
            <person name="Moran D.A.P."/>
            <person name="Tomita M."/>
            <person name="Numata K."/>
            <person name="Arakawa K."/>
        </authorList>
    </citation>
    <scope>NUCLEOTIDE SEQUENCE</scope>
</reference>
<name>A0A8X6Y1S1_9ARAC</name>
<protein>
    <submittedName>
        <fullName evidence="1">Uncharacterized protein</fullName>
    </submittedName>
</protein>
<evidence type="ECO:0000313" key="1">
    <source>
        <dbReference type="EMBL" id="GFY62623.1"/>
    </source>
</evidence>
<dbReference type="Proteomes" id="UP000886998">
    <property type="component" value="Unassembled WGS sequence"/>
</dbReference>
<organism evidence="1 2">
    <name type="scientific">Trichonephila inaurata madagascariensis</name>
    <dbReference type="NCBI Taxonomy" id="2747483"/>
    <lineage>
        <taxon>Eukaryota</taxon>
        <taxon>Metazoa</taxon>
        <taxon>Ecdysozoa</taxon>
        <taxon>Arthropoda</taxon>
        <taxon>Chelicerata</taxon>
        <taxon>Arachnida</taxon>
        <taxon>Araneae</taxon>
        <taxon>Araneomorphae</taxon>
        <taxon>Entelegynae</taxon>
        <taxon>Araneoidea</taxon>
        <taxon>Nephilidae</taxon>
        <taxon>Trichonephila</taxon>
        <taxon>Trichonephila inaurata</taxon>
    </lineage>
</organism>
<sequence>MEELLQNNCQELKFFIDAREIHKLISKPLEGEENKLNGLDKEMIGKEESVSKKNKEAGIDFEIPVNGVIPFYT</sequence>
<gene>
    <name evidence="1" type="ORF">TNIN_454811</name>
</gene>
<proteinExistence type="predicted"/>
<comment type="caution">
    <text evidence="1">The sequence shown here is derived from an EMBL/GenBank/DDBJ whole genome shotgun (WGS) entry which is preliminary data.</text>
</comment>
<evidence type="ECO:0000313" key="2">
    <source>
        <dbReference type="Proteomes" id="UP000886998"/>
    </source>
</evidence>
<dbReference type="AlphaFoldDB" id="A0A8X6Y1S1"/>
<keyword evidence="2" id="KW-1185">Reference proteome</keyword>
<dbReference type="EMBL" id="BMAV01014321">
    <property type="protein sequence ID" value="GFY62623.1"/>
    <property type="molecule type" value="Genomic_DNA"/>
</dbReference>
<accession>A0A8X6Y1S1</accession>